<accession>A0A3B0ZGW9</accession>
<reference evidence="2" key="1">
    <citation type="submission" date="2018-06" db="EMBL/GenBank/DDBJ databases">
        <authorList>
            <person name="Zhirakovskaya E."/>
        </authorList>
    </citation>
    <scope>NUCLEOTIDE SEQUENCE</scope>
</reference>
<dbReference type="Pfam" id="PF10988">
    <property type="entry name" value="DUF2807"/>
    <property type="match status" value="1"/>
</dbReference>
<protein>
    <recommendedName>
        <fullName evidence="1">Putative auto-transporter adhesin head GIN domain-containing protein</fullName>
    </recommendedName>
</protein>
<evidence type="ECO:0000313" key="2">
    <source>
        <dbReference type="EMBL" id="VAW85539.1"/>
    </source>
</evidence>
<organism evidence="2">
    <name type="scientific">hydrothermal vent metagenome</name>
    <dbReference type="NCBI Taxonomy" id="652676"/>
    <lineage>
        <taxon>unclassified sequences</taxon>
        <taxon>metagenomes</taxon>
        <taxon>ecological metagenomes</taxon>
    </lineage>
</organism>
<dbReference type="InterPro" id="IPR021255">
    <property type="entry name" value="DUF2807"/>
</dbReference>
<sequence>MINFSFRSILNSLMSHRKYATLSLVFALYSAPMDVSADTSISSNIVNIGEKAHIGSIVIDNNNIHSANTITTGIGKIIKEERNLPSFSIVDIRLSADIEIVQHPSRQLTISSNKNVLPLISTQVKDQTLVISNTASFISQEAISIKIKTPTLTSIQQHGAGTVNLYAINQPKLFIQLNGSGDITAEGKVSKLVALLNGSGDLNLGALHALHGQLDLAGAGDISITVENHFSATISGAGNITYCGSPTIKQHIDGAGELIQNCGDNLF</sequence>
<feature type="domain" description="Putative auto-transporter adhesin head GIN" evidence="1">
    <location>
        <begin position="87"/>
        <end position="246"/>
    </location>
</feature>
<proteinExistence type="predicted"/>
<dbReference type="EMBL" id="UOFO01000075">
    <property type="protein sequence ID" value="VAW85539.1"/>
    <property type="molecule type" value="Genomic_DNA"/>
</dbReference>
<gene>
    <name evidence="2" type="ORF">MNBD_GAMMA16-165</name>
</gene>
<dbReference type="Gene3D" id="2.160.20.120">
    <property type="match status" value="2"/>
</dbReference>
<dbReference type="AlphaFoldDB" id="A0A3B0ZGW9"/>
<name>A0A3B0ZGW9_9ZZZZ</name>
<evidence type="ECO:0000259" key="1">
    <source>
        <dbReference type="Pfam" id="PF10988"/>
    </source>
</evidence>